<keyword evidence="2" id="KW-0479">Metal-binding</keyword>
<dbReference type="AlphaFoldDB" id="A0AAQ3UGV3"/>
<protein>
    <recommendedName>
        <fullName evidence="3">DDE Tnp4 domain-containing protein</fullName>
    </recommendedName>
</protein>
<evidence type="ECO:0000256" key="2">
    <source>
        <dbReference type="ARBA" id="ARBA00022723"/>
    </source>
</evidence>
<organism evidence="4 5">
    <name type="scientific">Paspalum notatum var. saurae</name>
    <dbReference type="NCBI Taxonomy" id="547442"/>
    <lineage>
        <taxon>Eukaryota</taxon>
        <taxon>Viridiplantae</taxon>
        <taxon>Streptophyta</taxon>
        <taxon>Embryophyta</taxon>
        <taxon>Tracheophyta</taxon>
        <taxon>Spermatophyta</taxon>
        <taxon>Magnoliopsida</taxon>
        <taxon>Liliopsida</taxon>
        <taxon>Poales</taxon>
        <taxon>Poaceae</taxon>
        <taxon>PACMAD clade</taxon>
        <taxon>Panicoideae</taxon>
        <taxon>Andropogonodae</taxon>
        <taxon>Paspaleae</taxon>
        <taxon>Paspalinae</taxon>
        <taxon>Paspalum</taxon>
    </lineage>
</organism>
<dbReference type="InterPro" id="IPR027806">
    <property type="entry name" value="HARBI1_dom"/>
</dbReference>
<sequence length="271" mass="30622">AISTSLDMGSWEEQVRQFFLHKQEDDDELFFVILPAIIPYLSEEKEPIHTSSLTGAKKNCIGAIDGSHIPITIAEDRAPPYRNRKGTLSHNVMVACDFDLNFTFVSCGWEGSALDARAHPKVAKFRNKPFPLFYSLEGLYEGSVATGELNFTSTAANLVPSSAPSSRILMNLLKLNLSHLIKNQGREKVAVGESASKVMLDQLLKVVEFKKIQTAETLEALKEKKRQEEQFSISKCQQRGFLNKMEHNVREIRLRRKIRLLRTSDASQHMM</sequence>
<evidence type="ECO:0000313" key="4">
    <source>
        <dbReference type="EMBL" id="WVZ89917.1"/>
    </source>
</evidence>
<dbReference type="Proteomes" id="UP001341281">
    <property type="component" value="Chromosome 08"/>
</dbReference>
<dbReference type="PANTHER" id="PTHR46934">
    <property type="entry name" value="MYB_DNA-BIND_3 DOMAIN-CONTAINING PROTEIN-RELATED"/>
    <property type="match status" value="1"/>
</dbReference>
<gene>
    <name evidence="4" type="ORF">U9M48_036265</name>
</gene>
<keyword evidence="5" id="KW-1185">Reference proteome</keyword>
<accession>A0AAQ3UGV3</accession>
<feature type="non-terminal residue" evidence="4">
    <location>
        <position position="1"/>
    </location>
</feature>
<feature type="domain" description="DDE Tnp4" evidence="3">
    <location>
        <begin position="64"/>
        <end position="118"/>
    </location>
</feature>
<name>A0AAQ3UGV3_PASNO</name>
<dbReference type="GO" id="GO:0046872">
    <property type="term" value="F:metal ion binding"/>
    <property type="evidence" value="ECO:0007669"/>
    <property type="project" value="UniProtKB-KW"/>
</dbReference>
<proteinExistence type="predicted"/>
<evidence type="ECO:0000259" key="3">
    <source>
        <dbReference type="Pfam" id="PF13359"/>
    </source>
</evidence>
<dbReference type="PANTHER" id="PTHR46934:SF13">
    <property type="entry name" value="MYB_SANT-LIKE DOMAIN-CONTAINING PROTEIN"/>
    <property type="match status" value="1"/>
</dbReference>
<dbReference type="EMBL" id="CP144752">
    <property type="protein sequence ID" value="WVZ89917.1"/>
    <property type="molecule type" value="Genomic_DNA"/>
</dbReference>
<evidence type="ECO:0000313" key="5">
    <source>
        <dbReference type="Proteomes" id="UP001341281"/>
    </source>
</evidence>
<evidence type="ECO:0000256" key="1">
    <source>
        <dbReference type="ARBA" id="ARBA00001968"/>
    </source>
</evidence>
<reference evidence="4 5" key="1">
    <citation type="submission" date="2024-02" db="EMBL/GenBank/DDBJ databases">
        <title>High-quality chromosome-scale genome assembly of Pensacola bahiagrass (Paspalum notatum Flugge var. saurae).</title>
        <authorList>
            <person name="Vega J.M."/>
            <person name="Podio M."/>
            <person name="Orjuela J."/>
            <person name="Siena L.A."/>
            <person name="Pessino S.C."/>
            <person name="Combes M.C."/>
            <person name="Mariac C."/>
            <person name="Albertini E."/>
            <person name="Pupilli F."/>
            <person name="Ortiz J.P.A."/>
            <person name="Leblanc O."/>
        </authorList>
    </citation>
    <scope>NUCLEOTIDE SEQUENCE [LARGE SCALE GENOMIC DNA]</scope>
    <source>
        <strain evidence="4">R1</strain>
        <tissue evidence="4">Leaf</tissue>
    </source>
</reference>
<comment type="cofactor">
    <cofactor evidence="1">
        <name>a divalent metal cation</name>
        <dbReference type="ChEBI" id="CHEBI:60240"/>
    </cofactor>
</comment>
<dbReference type="Pfam" id="PF13359">
    <property type="entry name" value="DDE_Tnp_4"/>
    <property type="match status" value="1"/>
</dbReference>